<accession>A0A8J8WEH8</accession>
<sequence length="712" mass="81622">MRLQDLALLGFCAQRCCGRVFGTKDELCVIAIYSALDSITFSGDQNRDLWENRCRRWPRVISTYASTELYCSEAEREAGISHLKEACFLAAELELIPRNSVAANLTEAAIHTYKTVDYLELRQDEIVTLPVLLSRHHFDRVFATLDTWEYENWFHHFAGCFGYVYWLIILAMGTLYNVSGLRHFSDDRQGGRSFAGFWMMSLFLTVVGYRLFSENIFWPDITSQILRYSADRAGIMSFGNMPLLLVFGVRNNILTSATGWSLSKFNLFHRHVARIATLQAVMHSALYLVICIRASGDLLSDVLENFVLWGVLATTAMAVVLITSLDRIRAMAYEFFVAAHVLLSIAMLINCFYHTILLKTHVYWLYLWPTVAIWGLDRILRLTRTLYLNIRLQFCDHGFLKLIACSMTYDAEADVVKLNFEVPRALETKPGDYYFLHQPLRAKGWENHPFTVCSWGAGSTPYEEESLTPSLSQRVRRDSRLPLLITNLPQNLGREWGLDNRHISETTRLTFWIRPYDGWTRQLRRQCLHDQNSTSTPFILLEGPYGHSLPLWDYDSVLMVVGGTGIAAALPYLQDHLRRSLNHRSADSKQKLRTKSVELIWVAKQATFQQDVVNRDLQPFLCWDDFRASLYCTDSDHRVFTENQNRITMSVGRPSISSVISDRATVPSITGLKIAIFVCGSVQMCDEARMATRAAIEHGHKDLQYFEDSFTL</sequence>
<dbReference type="OrthoDB" id="167398at2759"/>
<keyword evidence="13" id="KW-1185">Reference proteome</keyword>
<evidence type="ECO:0000256" key="10">
    <source>
        <dbReference type="SAM" id="Phobius"/>
    </source>
</evidence>
<evidence type="ECO:0000256" key="9">
    <source>
        <dbReference type="ARBA" id="ARBA00023180"/>
    </source>
</evidence>
<keyword evidence="7" id="KW-0406">Ion transport</keyword>
<name>A0A8J8WEH8_9EURO</name>
<feature type="transmembrane region" description="Helical" evidence="10">
    <location>
        <begin position="275"/>
        <end position="295"/>
    </location>
</feature>
<dbReference type="Pfam" id="PF08030">
    <property type="entry name" value="NAD_binding_6"/>
    <property type="match status" value="1"/>
</dbReference>
<dbReference type="InterPro" id="IPR039261">
    <property type="entry name" value="FNR_nucleotide-bd"/>
</dbReference>
<dbReference type="Gene3D" id="3.40.50.80">
    <property type="entry name" value="Nucleotide-binding domain of ferredoxin-NADP reductase (FNR) module"/>
    <property type="match status" value="1"/>
</dbReference>
<evidence type="ECO:0000256" key="6">
    <source>
        <dbReference type="ARBA" id="ARBA00023002"/>
    </source>
</evidence>
<dbReference type="InterPro" id="IPR051410">
    <property type="entry name" value="Ferric/Cupric_Reductase"/>
</dbReference>
<evidence type="ECO:0000259" key="11">
    <source>
        <dbReference type="PROSITE" id="PS51384"/>
    </source>
</evidence>
<dbReference type="InterPro" id="IPR013130">
    <property type="entry name" value="Fe3_Rdtase_TM_dom"/>
</dbReference>
<evidence type="ECO:0000256" key="3">
    <source>
        <dbReference type="ARBA" id="ARBA00022448"/>
    </source>
</evidence>
<dbReference type="AlphaFoldDB" id="A0A8J8WEH8"/>
<feature type="transmembrane region" description="Helical" evidence="10">
    <location>
        <begin position="163"/>
        <end position="181"/>
    </location>
</feature>
<keyword evidence="6" id="KW-0560">Oxidoreductase</keyword>
<keyword evidence="3" id="KW-0813">Transport</keyword>
<dbReference type="Pfam" id="PF01794">
    <property type="entry name" value="Ferric_reduct"/>
    <property type="match status" value="1"/>
</dbReference>
<protein>
    <recommendedName>
        <fullName evidence="11">FAD-binding FR-type domain-containing protein</fullName>
    </recommendedName>
</protein>
<dbReference type="SFLD" id="SFLDS00052">
    <property type="entry name" value="Ferric_Reductase_Domain"/>
    <property type="match status" value="1"/>
</dbReference>
<keyword evidence="5 10" id="KW-1133">Transmembrane helix</keyword>
<dbReference type="GO" id="GO:0006826">
    <property type="term" value="P:iron ion transport"/>
    <property type="evidence" value="ECO:0007669"/>
    <property type="project" value="TreeGrafter"/>
</dbReference>
<dbReference type="GO" id="GO:0000293">
    <property type="term" value="F:ferric-chelate reductase activity"/>
    <property type="evidence" value="ECO:0007669"/>
    <property type="project" value="TreeGrafter"/>
</dbReference>
<evidence type="ECO:0000256" key="7">
    <source>
        <dbReference type="ARBA" id="ARBA00023065"/>
    </source>
</evidence>
<dbReference type="PANTHER" id="PTHR32361">
    <property type="entry name" value="FERRIC/CUPRIC REDUCTASE TRANSMEMBRANE COMPONENT"/>
    <property type="match status" value="1"/>
</dbReference>
<evidence type="ECO:0000256" key="8">
    <source>
        <dbReference type="ARBA" id="ARBA00023136"/>
    </source>
</evidence>
<dbReference type="PANTHER" id="PTHR32361:SF9">
    <property type="entry name" value="FERRIC REDUCTASE TRANSMEMBRANE COMPONENT 3-RELATED"/>
    <property type="match status" value="1"/>
</dbReference>
<keyword evidence="8 10" id="KW-0472">Membrane</keyword>
<feature type="transmembrane region" description="Helical" evidence="10">
    <location>
        <begin position="232"/>
        <end position="254"/>
    </location>
</feature>
<feature type="transmembrane region" description="Helical" evidence="10">
    <location>
        <begin position="307"/>
        <end position="325"/>
    </location>
</feature>
<reference evidence="12" key="1">
    <citation type="journal article" date="2020" name="Front. Microbiol.">
        <title>Gene regulatory networks of Penicillium echinulatum 2HH and Penicillium oxalicum 114-2 inferred by a computational biology approach.</title>
        <authorList>
            <person name="Lenz A.R."/>
            <person name="Galan-Vasquez E."/>
            <person name="Balbinot E."/>
            <person name="De Abreu F.P."/>
            <person name="De Oliveira N.S."/>
            <person name="Da Rosa L.O."/>
            <person name="De Avila E Silva S."/>
            <person name="Camassola M."/>
            <person name="Dillon A.J.P."/>
            <person name="Perez-Rueda E."/>
        </authorList>
    </citation>
    <scope>NUCLEOTIDE SEQUENCE</scope>
    <source>
        <strain evidence="12">S1M29</strain>
    </source>
</reference>
<gene>
    <name evidence="12" type="ORF">PECM_001209</name>
</gene>
<evidence type="ECO:0000313" key="13">
    <source>
        <dbReference type="Proteomes" id="UP000631181"/>
    </source>
</evidence>
<evidence type="ECO:0000256" key="5">
    <source>
        <dbReference type="ARBA" id="ARBA00022989"/>
    </source>
</evidence>
<comment type="similarity">
    <text evidence="2">Belongs to the ferric reductase (FRE) family.</text>
</comment>
<evidence type="ECO:0000313" key="12">
    <source>
        <dbReference type="EMBL" id="KAF7713383.1"/>
    </source>
</evidence>
<feature type="transmembrane region" description="Helical" evidence="10">
    <location>
        <begin position="193"/>
        <end position="212"/>
    </location>
</feature>
<dbReference type="InterPro" id="IPR013121">
    <property type="entry name" value="Fe_red_NAD-bd_6"/>
</dbReference>
<organism evidence="12 13">
    <name type="scientific">Penicillium ucsense</name>
    <dbReference type="NCBI Taxonomy" id="2839758"/>
    <lineage>
        <taxon>Eukaryota</taxon>
        <taxon>Fungi</taxon>
        <taxon>Dikarya</taxon>
        <taxon>Ascomycota</taxon>
        <taxon>Pezizomycotina</taxon>
        <taxon>Eurotiomycetes</taxon>
        <taxon>Eurotiomycetidae</taxon>
        <taxon>Eurotiales</taxon>
        <taxon>Aspergillaceae</taxon>
        <taxon>Penicillium</taxon>
    </lineage>
</organism>
<keyword evidence="4 10" id="KW-0812">Transmembrane</keyword>
<evidence type="ECO:0000256" key="1">
    <source>
        <dbReference type="ARBA" id="ARBA00004141"/>
    </source>
</evidence>
<evidence type="ECO:0000256" key="4">
    <source>
        <dbReference type="ARBA" id="ARBA00022692"/>
    </source>
</evidence>
<dbReference type="PROSITE" id="PS51384">
    <property type="entry name" value="FAD_FR"/>
    <property type="match status" value="1"/>
</dbReference>
<dbReference type="GO" id="GO:0015677">
    <property type="term" value="P:copper ion import"/>
    <property type="evidence" value="ECO:0007669"/>
    <property type="project" value="TreeGrafter"/>
</dbReference>
<comment type="caution">
    <text evidence="12">The sequence shown here is derived from an EMBL/GenBank/DDBJ whole genome shotgun (WGS) entry which is preliminary data.</text>
</comment>
<dbReference type="Proteomes" id="UP000631181">
    <property type="component" value="Unassembled WGS sequence"/>
</dbReference>
<feature type="domain" description="FAD-binding FR-type" evidence="11">
    <location>
        <begin position="397"/>
        <end position="551"/>
    </location>
</feature>
<comment type="subcellular location">
    <subcellularLocation>
        <location evidence="1">Membrane</location>
        <topology evidence="1">Multi-pass membrane protein</topology>
    </subcellularLocation>
</comment>
<dbReference type="InterPro" id="IPR017927">
    <property type="entry name" value="FAD-bd_FR_type"/>
</dbReference>
<feature type="transmembrane region" description="Helical" evidence="10">
    <location>
        <begin position="332"/>
        <end position="356"/>
    </location>
</feature>
<dbReference type="CDD" id="cd06186">
    <property type="entry name" value="NOX_Duox_like_FAD_NADP"/>
    <property type="match status" value="1"/>
</dbReference>
<dbReference type="SFLD" id="SFLDG01168">
    <property type="entry name" value="Ferric_reductase_subgroup_(FRE"/>
    <property type="match status" value="1"/>
</dbReference>
<dbReference type="GO" id="GO:0006879">
    <property type="term" value="P:intracellular iron ion homeostasis"/>
    <property type="evidence" value="ECO:0007669"/>
    <property type="project" value="TreeGrafter"/>
</dbReference>
<evidence type="ECO:0000256" key="2">
    <source>
        <dbReference type="ARBA" id="ARBA00006278"/>
    </source>
</evidence>
<keyword evidence="9" id="KW-0325">Glycoprotein</keyword>
<dbReference type="SUPFAM" id="SSF52343">
    <property type="entry name" value="Ferredoxin reductase-like, C-terminal NADP-linked domain"/>
    <property type="match status" value="1"/>
</dbReference>
<dbReference type="GO" id="GO:0005886">
    <property type="term" value="C:plasma membrane"/>
    <property type="evidence" value="ECO:0007669"/>
    <property type="project" value="TreeGrafter"/>
</dbReference>
<dbReference type="EMBL" id="WIWV01000120">
    <property type="protein sequence ID" value="KAF7713383.1"/>
    <property type="molecule type" value="Genomic_DNA"/>
</dbReference>
<proteinExistence type="inferred from homology"/>